<sequence>MNKITVVGSINFDTTIRTEHLPKPGETVHSKEMFTSGGGKGANQAIAAARNGGQVNFIGATGNDDTGTALLGLLNRDHINTAGVKKLDTTRTGSAYVMVNDEGENSIVIYGGANQAITDDHIDEMRGLIAESDYVIAQFETNLSSIERSFEIAKQHQVTTILNPAPARAMIPERIIQLTDILIPNETELEIISGQAVTNQQELIAATQKVHDMGIQTVIVTLGSKGAFYSFANGNTGFVPAFNVKAVDTTAAGDTFIGALATKISADFGNINEAIVYGCKAASLTVQRYGAQQSIPYESEINRSESDSLVIE</sequence>
<dbReference type="PANTHER" id="PTHR10584">
    <property type="entry name" value="SUGAR KINASE"/>
    <property type="match status" value="1"/>
</dbReference>
<comment type="similarity">
    <text evidence="1">Belongs to the carbohydrate kinase pfkB family.</text>
</comment>
<evidence type="ECO:0000256" key="8">
    <source>
        <dbReference type="ARBA" id="ARBA00022840"/>
    </source>
</evidence>
<dbReference type="GO" id="GO:0019303">
    <property type="term" value="P:D-ribose catabolic process"/>
    <property type="evidence" value="ECO:0007669"/>
    <property type="project" value="UniProtKB-UniRule"/>
</dbReference>
<feature type="binding site" evidence="12">
    <location>
        <position position="285"/>
    </location>
    <ligand>
        <name>K(+)</name>
        <dbReference type="ChEBI" id="CHEBI:29103"/>
    </ligand>
</feature>
<dbReference type="EC" id="2.7.1.15" evidence="2 12"/>
<evidence type="ECO:0000256" key="11">
    <source>
        <dbReference type="ARBA" id="ARBA00023277"/>
    </source>
</evidence>
<proteinExistence type="inferred from homology"/>
<keyword evidence="9 12" id="KW-0460">Magnesium</keyword>
<dbReference type="EMBL" id="LIUT01000001">
    <property type="protein sequence ID" value="KOR88041.1"/>
    <property type="molecule type" value="Genomic_DNA"/>
</dbReference>
<feature type="binding site" evidence="12">
    <location>
        <position position="248"/>
    </location>
    <ligand>
        <name>K(+)</name>
        <dbReference type="ChEBI" id="CHEBI:29103"/>
    </ligand>
</feature>
<dbReference type="PRINTS" id="PR00990">
    <property type="entry name" value="RIBOKINASE"/>
</dbReference>
<keyword evidence="4 12" id="KW-0808">Transferase</keyword>
<keyword evidence="5 12" id="KW-0479">Metal-binding</keyword>
<dbReference type="PANTHER" id="PTHR10584:SF166">
    <property type="entry name" value="RIBOKINASE"/>
    <property type="match status" value="1"/>
</dbReference>
<feature type="binding site" evidence="12">
    <location>
        <begin position="11"/>
        <end position="13"/>
    </location>
    <ligand>
        <name>substrate</name>
    </ligand>
</feature>
<evidence type="ECO:0000256" key="3">
    <source>
        <dbReference type="ARBA" id="ARBA00016943"/>
    </source>
</evidence>
<comment type="cofactor">
    <cofactor evidence="12">
        <name>Mg(2+)</name>
        <dbReference type="ChEBI" id="CHEBI:18420"/>
    </cofactor>
    <text evidence="12">Requires a divalent cation, most likely magnesium in vivo, as an electrophilic catalyst to aid phosphoryl group transfer. It is the chelate of the metal and the nucleotide that is the actual substrate.</text>
</comment>
<keyword evidence="12" id="KW-0963">Cytoplasm</keyword>
<protein>
    <recommendedName>
        <fullName evidence="3 12">Ribokinase</fullName>
        <shortName evidence="12">RK</shortName>
        <ecNumber evidence="2 12">2.7.1.15</ecNumber>
    </recommendedName>
</protein>
<evidence type="ECO:0000256" key="6">
    <source>
        <dbReference type="ARBA" id="ARBA00022741"/>
    </source>
</evidence>
<dbReference type="SUPFAM" id="SSF53613">
    <property type="entry name" value="Ribokinase-like"/>
    <property type="match status" value="1"/>
</dbReference>
<feature type="binding site" evidence="12">
    <location>
        <begin position="253"/>
        <end position="254"/>
    </location>
    <ligand>
        <name>ATP</name>
        <dbReference type="ChEBI" id="CHEBI:30616"/>
    </ligand>
</feature>
<dbReference type="GO" id="GO:0004747">
    <property type="term" value="F:ribokinase activity"/>
    <property type="evidence" value="ECO:0007669"/>
    <property type="project" value="UniProtKB-UniRule"/>
</dbReference>
<organism evidence="14 15">
    <name type="scientific">Paenibacillus solani</name>
    <dbReference type="NCBI Taxonomy" id="1705565"/>
    <lineage>
        <taxon>Bacteria</taxon>
        <taxon>Bacillati</taxon>
        <taxon>Bacillota</taxon>
        <taxon>Bacilli</taxon>
        <taxon>Bacillales</taxon>
        <taxon>Paenibacillaceae</taxon>
        <taxon>Paenibacillus</taxon>
    </lineage>
</organism>
<keyword evidence="11 12" id="KW-0119">Carbohydrate metabolism</keyword>
<dbReference type="RefSeq" id="WP_054401091.1">
    <property type="nucleotide sequence ID" value="NZ_LIUT01000001.1"/>
</dbReference>
<dbReference type="GO" id="GO:0005524">
    <property type="term" value="F:ATP binding"/>
    <property type="evidence" value="ECO:0007669"/>
    <property type="project" value="UniProtKB-UniRule"/>
</dbReference>
<dbReference type="InterPro" id="IPR029056">
    <property type="entry name" value="Ribokinase-like"/>
</dbReference>
<evidence type="ECO:0000256" key="12">
    <source>
        <dbReference type="HAMAP-Rule" id="MF_01987"/>
    </source>
</evidence>
<keyword evidence="6 12" id="KW-0547">Nucleotide-binding</keyword>
<evidence type="ECO:0000256" key="1">
    <source>
        <dbReference type="ARBA" id="ARBA00005380"/>
    </source>
</evidence>
<gene>
    <name evidence="12" type="primary">rbsK</name>
    <name evidence="14" type="ORF">AM231_02050</name>
</gene>
<keyword evidence="10 12" id="KW-0630">Potassium</keyword>
<dbReference type="GO" id="GO:0046872">
    <property type="term" value="F:metal ion binding"/>
    <property type="evidence" value="ECO:0007669"/>
    <property type="project" value="UniProtKB-KW"/>
</dbReference>
<dbReference type="AlphaFoldDB" id="A0A0M1P0Q1"/>
<reference evidence="15" key="1">
    <citation type="submission" date="2015-08" db="EMBL/GenBank/DDBJ databases">
        <title>Genome sequencing project for genomic taxonomy and phylogenomics of Bacillus-like bacteria.</title>
        <authorList>
            <person name="Liu B."/>
            <person name="Wang J."/>
            <person name="Zhu Y."/>
            <person name="Liu G."/>
            <person name="Chen Q."/>
            <person name="Chen Z."/>
            <person name="Lan J."/>
            <person name="Che J."/>
            <person name="Ge C."/>
            <person name="Shi H."/>
            <person name="Pan Z."/>
            <person name="Liu X."/>
        </authorList>
    </citation>
    <scope>NUCLEOTIDE SEQUENCE [LARGE SCALE GENOMIC DNA]</scope>
    <source>
        <strain evidence="15">FJAT-22460</strain>
    </source>
</reference>
<accession>A0A0M1P0Q1</accession>
<dbReference type="UniPathway" id="UPA00916">
    <property type="reaction ID" value="UER00889"/>
</dbReference>
<dbReference type="PROSITE" id="PS00584">
    <property type="entry name" value="PFKB_KINASES_2"/>
    <property type="match status" value="1"/>
</dbReference>
<comment type="caution">
    <text evidence="14">The sequence shown here is derived from an EMBL/GenBank/DDBJ whole genome shotgun (WGS) entry which is preliminary data.</text>
</comment>
<feature type="binding site" evidence="12">
    <location>
        <position position="140"/>
    </location>
    <ligand>
        <name>substrate</name>
    </ligand>
</feature>
<comment type="activity regulation">
    <text evidence="12">Activated by a monovalent cation that binds near, but not in, the active site. The most likely occupant of the site in vivo is potassium. Ion binding induces a conformational change that may alter substrate affinity.</text>
</comment>
<evidence type="ECO:0000313" key="14">
    <source>
        <dbReference type="EMBL" id="KOR88041.1"/>
    </source>
</evidence>
<comment type="caution">
    <text evidence="12">Lacks conserved residue(s) required for the propagation of feature annotation.</text>
</comment>
<dbReference type="HAMAP" id="MF_01987">
    <property type="entry name" value="Ribokinase"/>
    <property type="match status" value="1"/>
</dbReference>
<dbReference type="InterPro" id="IPR002139">
    <property type="entry name" value="Ribo/fructo_kinase"/>
</dbReference>
<evidence type="ECO:0000256" key="10">
    <source>
        <dbReference type="ARBA" id="ARBA00022958"/>
    </source>
</evidence>
<feature type="domain" description="Carbohydrate kinase PfkB" evidence="13">
    <location>
        <begin position="1"/>
        <end position="296"/>
    </location>
</feature>
<evidence type="ECO:0000259" key="13">
    <source>
        <dbReference type="Pfam" id="PF00294"/>
    </source>
</evidence>
<feature type="binding site" evidence="12">
    <location>
        <position position="250"/>
    </location>
    <ligand>
        <name>K(+)</name>
        <dbReference type="ChEBI" id="CHEBI:29103"/>
    </ligand>
</feature>
<keyword evidence="8 12" id="KW-0067">ATP-binding</keyword>
<dbReference type="InterPro" id="IPR002173">
    <property type="entry name" value="Carboh/pur_kinase_PfkB_CS"/>
</dbReference>
<feature type="binding site" evidence="12">
    <location>
        <position position="254"/>
    </location>
    <ligand>
        <name>substrate</name>
    </ligand>
</feature>
<evidence type="ECO:0000256" key="2">
    <source>
        <dbReference type="ARBA" id="ARBA00012035"/>
    </source>
</evidence>
<keyword evidence="7 12" id="KW-0418">Kinase</keyword>
<name>A0A0M1P0Q1_9BACL</name>
<dbReference type="GO" id="GO:0005829">
    <property type="term" value="C:cytosol"/>
    <property type="evidence" value="ECO:0007669"/>
    <property type="project" value="TreeGrafter"/>
</dbReference>
<feature type="binding site" evidence="12">
    <location>
        <begin position="39"/>
        <end position="43"/>
    </location>
    <ligand>
        <name>substrate</name>
    </ligand>
</feature>
<feature type="binding site" evidence="12">
    <location>
        <position position="288"/>
    </location>
    <ligand>
        <name>K(+)</name>
        <dbReference type="ChEBI" id="CHEBI:29103"/>
    </ligand>
</feature>
<dbReference type="OrthoDB" id="9775849at2"/>
<dbReference type="CDD" id="cd01174">
    <property type="entry name" value="ribokinase"/>
    <property type="match status" value="1"/>
</dbReference>
<dbReference type="Proteomes" id="UP000036932">
    <property type="component" value="Unassembled WGS sequence"/>
</dbReference>
<evidence type="ECO:0000256" key="9">
    <source>
        <dbReference type="ARBA" id="ARBA00022842"/>
    </source>
</evidence>
<keyword evidence="15" id="KW-1185">Reference proteome</keyword>
<feature type="binding site" evidence="12">
    <location>
        <begin position="221"/>
        <end position="226"/>
    </location>
    <ligand>
        <name>ATP</name>
        <dbReference type="ChEBI" id="CHEBI:30616"/>
    </ligand>
</feature>
<comment type="pathway">
    <text evidence="12">Carbohydrate metabolism; D-ribose degradation; D-ribose 5-phosphate from beta-D-ribopyranose: step 2/2.</text>
</comment>
<comment type="subcellular location">
    <subcellularLocation>
        <location evidence="12">Cytoplasm</location>
    </subcellularLocation>
</comment>
<dbReference type="InterPro" id="IPR011611">
    <property type="entry name" value="PfkB_dom"/>
</dbReference>
<comment type="function">
    <text evidence="12">Catalyzes the phosphorylation of ribose at O-5 in a reaction requiring ATP and magnesium. The resulting D-ribose-5-phosphate can then be used either for sythesis of nucleotides, histidine, and tryptophan, or as a component of the pentose phosphate pathway.</text>
</comment>
<dbReference type="Gene3D" id="3.40.1190.20">
    <property type="match status" value="1"/>
</dbReference>
<feature type="binding site" evidence="12">
    <location>
        <position position="185"/>
    </location>
    <ligand>
        <name>ATP</name>
        <dbReference type="ChEBI" id="CHEBI:30616"/>
    </ligand>
</feature>
<evidence type="ECO:0000256" key="5">
    <source>
        <dbReference type="ARBA" id="ARBA00022723"/>
    </source>
</evidence>
<dbReference type="InterPro" id="IPR011877">
    <property type="entry name" value="Ribokinase"/>
</dbReference>
<dbReference type="NCBIfam" id="TIGR02152">
    <property type="entry name" value="D_ribokin_bact"/>
    <property type="match status" value="1"/>
</dbReference>
<feature type="active site" description="Proton acceptor" evidence="12">
    <location>
        <position position="254"/>
    </location>
</feature>
<evidence type="ECO:0000313" key="15">
    <source>
        <dbReference type="Proteomes" id="UP000036932"/>
    </source>
</evidence>
<dbReference type="PATRIC" id="fig|1705565.3.peg.2270"/>
<comment type="catalytic activity">
    <reaction evidence="12">
        <text>D-ribose + ATP = D-ribose 5-phosphate + ADP + H(+)</text>
        <dbReference type="Rhea" id="RHEA:13697"/>
        <dbReference type="ChEBI" id="CHEBI:15378"/>
        <dbReference type="ChEBI" id="CHEBI:30616"/>
        <dbReference type="ChEBI" id="CHEBI:47013"/>
        <dbReference type="ChEBI" id="CHEBI:78346"/>
        <dbReference type="ChEBI" id="CHEBI:456216"/>
        <dbReference type="EC" id="2.7.1.15"/>
    </reaction>
</comment>
<feature type="binding site" evidence="12">
    <location>
        <position position="294"/>
    </location>
    <ligand>
        <name>K(+)</name>
        <dbReference type="ChEBI" id="CHEBI:29103"/>
    </ligand>
</feature>
<comment type="subunit">
    <text evidence="12">Homodimer.</text>
</comment>
<feature type="binding site" evidence="12">
    <location>
        <position position="290"/>
    </location>
    <ligand>
        <name>K(+)</name>
        <dbReference type="ChEBI" id="CHEBI:29103"/>
    </ligand>
</feature>
<comment type="similarity">
    <text evidence="12">Belongs to the carbohydrate kinase PfkB family. Ribokinase subfamily.</text>
</comment>
<evidence type="ECO:0000256" key="4">
    <source>
        <dbReference type="ARBA" id="ARBA00022679"/>
    </source>
</evidence>
<evidence type="ECO:0000256" key="7">
    <source>
        <dbReference type="ARBA" id="ARBA00022777"/>
    </source>
</evidence>
<dbReference type="Pfam" id="PF00294">
    <property type="entry name" value="PfkB"/>
    <property type="match status" value="1"/>
</dbReference>